<name>A0A6S6SZR7_9BACT</name>
<organism evidence="12">
    <name type="scientific">uncultured Aureispira sp</name>
    <dbReference type="NCBI Taxonomy" id="1331704"/>
    <lineage>
        <taxon>Bacteria</taxon>
        <taxon>Pseudomonadati</taxon>
        <taxon>Bacteroidota</taxon>
        <taxon>Saprospiria</taxon>
        <taxon>Saprospirales</taxon>
        <taxon>Saprospiraceae</taxon>
        <taxon>Aureispira</taxon>
        <taxon>environmental samples</taxon>
    </lineage>
</organism>
<dbReference type="PANTHER" id="PTHR43749:SF2">
    <property type="entry name" value="RNA-SPLICING LIGASE RTCB"/>
    <property type="match status" value="1"/>
</dbReference>
<dbReference type="EMBL" id="CACVAQ010000159">
    <property type="protein sequence ID" value="CAA6810007.1"/>
    <property type="molecule type" value="Genomic_DNA"/>
</dbReference>
<keyword evidence="4" id="KW-0479">Metal-binding</keyword>
<evidence type="ECO:0000256" key="3">
    <source>
        <dbReference type="ARBA" id="ARBA00022598"/>
    </source>
</evidence>
<keyword evidence="3" id="KW-0436">Ligase</keyword>
<evidence type="ECO:0000256" key="10">
    <source>
        <dbReference type="PIRSR" id="PIRSR601233-1"/>
    </source>
</evidence>
<dbReference type="GO" id="GO:0003909">
    <property type="term" value="F:DNA ligase activity"/>
    <property type="evidence" value="ECO:0007669"/>
    <property type="project" value="TreeGrafter"/>
</dbReference>
<keyword evidence="8" id="KW-0464">Manganese</keyword>
<dbReference type="InterPro" id="IPR052915">
    <property type="entry name" value="RtcB-like"/>
</dbReference>
<evidence type="ECO:0000256" key="4">
    <source>
        <dbReference type="ARBA" id="ARBA00022723"/>
    </source>
</evidence>
<evidence type="ECO:0000256" key="9">
    <source>
        <dbReference type="ARBA" id="ARBA00047746"/>
    </source>
</evidence>
<gene>
    <name evidence="12" type="ORF">HELGO_WM14038</name>
</gene>
<dbReference type="PANTHER" id="PTHR43749">
    <property type="entry name" value="RNA-SPLICING LIGASE RTCB"/>
    <property type="match status" value="1"/>
</dbReference>
<keyword evidence="7 11" id="KW-0342">GTP-binding</keyword>
<dbReference type="GO" id="GO:0170057">
    <property type="term" value="F:RNA ligase (GTP) activity"/>
    <property type="evidence" value="ECO:0007669"/>
    <property type="project" value="UniProtKB-EC"/>
</dbReference>
<proteinExistence type="predicted"/>
<keyword evidence="6" id="KW-0692">RNA repair</keyword>
<evidence type="ECO:0000256" key="5">
    <source>
        <dbReference type="ARBA" id="ARBA00022741"/>
    </source>
</evidence>
<protein>
    <recommendedName>
        <fullName evidence="2">3'-phosphate/5'-hydroxy nucleic acid ligase</fullName>
        <ecNumber evidence="2">6.5.1.8</ecNumber>
    </recommendedName>
</protein>
<dbReference type="Pfam" id="PF01139">
    <property type="entry name" value="RtcB"/>
    <property type="match status" value="1"/>
</dbReference>
<dbReference type="InterPro" id="IPR001233">
    <property type="entry name" value="RtcB"/>
</dbReference>
<comment type="catalytic activity">
    <reaction evidence="9">
        <text>a 3'-end 3'-phospho-ribonucleotide-RNA + a 5'-end dephospho-ribonucleoside-RNA + GTP = a ribonucleotidyl-ribonucleotide-RNA + GMP + diphosphate</text>
        <dbReference type="Rhea" id="RHEA:68076"/>
        <dbReference type="Rhea" id="RHEA-COMP:10463"/>
        <dbReference type="Rhea" id="RHEA-COMP:13936"/>
        <dbReference type="Rhea" id="RHEA-COMP:17355"/>
        <dbReference type="ChEBI" id="CHEBI:33019"/>
        <dbReference type="ChEBI" id="CHEBI:37565"/>
        <dbReference type="ChEBI" id="CHEBI:58115"/>
        <dbReference type="ChEBI" id="CHEBI:83062"/>
        <dbReference type="ChEBI" id="CHEBI:138284"/>
        <dbReference type="ChEBI" id="CHEBI:173118"/>
        <dbReference type="EC" id="6.5.1.8"/>
    </reaction>
</comment>
<evidence type="ECO:0000313" key="12">
    <source>
        <dbReference type="EMBL" id="CAA6810007.1"/>
    </source>
</evidence>
<evidence type="ECO:0000256" key="7">
    <source>
        <dbReference type="ARBA" id="ARBA00023134"/>
    </source>
</evidence>
<feature type="binding site" evidence="11">
    <location>
        <position position="274"/>
    </location>
    <ligand>
        <name>GMP</name>
        <dbReference type="ChEBI" id="CHEBI:58115"/>
    </ligand>
</feature>
<dbReference type="Gene3D" id="3.90.1860.10">
    <property type="entry name" value="tRNA-splicing ligase RtcB"/>
    <property type="match status" value="2"/>
</dbReference>
<comment type="cofactor">
    <cofactor evidence="1">
        <name>Mn(2+)</name>
        <dbReference type="ChEBI" id="CHEBI:29035"/>
    </cofactor>
</comment>
<accession>A0A6S6SZR7</accession>
<dbReference type="GO" id="GO:0042245">
    <property type="term" value="P:RNA repair"/>
    <property type="evidence" value="ECO:0007669"/>
    <property type="project" value="UniProtKB-KW"/>
</dbReference>
<evidence type="ECO:0000256" key="6">
    <source>
        <dbReference type="ARBA" id="ARBA00022800"/>
    </source>
</evidence>
<feature type="binding site" evidence="11">
    <location>
        <begin position="267"/>
        <end position="270"/>
    </location>
    <ligand>
        <name>GMP</name>
        <dbReference type="ChEBI" id="CHEBI:58115"/>
    </ligand>
</feature>
<dbReference type="GO" id="GO:0006396">
    <property type="term" value="P:RNA processing"/>
    <property type="evidence" value="ECO:0007669"/>
    <property type="project" value="InterPro"/>
</dbReference>
<keyword evidence="5 11" id="KW-0547">Nucleotide-binding</keyword>
<dbReference type="InterPro" id="IPR036025">
    <property type="entry name" value="RtcB-like_sf"/>
</dbReference>
<dbReference type="GO" id="GO:0006281">
    <property type="term" value="P:DNA repair"/>
    <property type="evidence" value="ECO:0007669"/>
    <property type="project" value="TreeGrafter"/>
</dbReference>
<reference evidence="12" key="1">
    <citation type="submission" date="2020-01" db="EMBL/GenBank/DDBJ databases">
        <authorList>
            <person name="Meier V. D."/>
            <person name="Meier V D."/>
        </authorList>
    </citation>
    <scope>NUCLEOTIDE SEQUENCE</scope>
    <source>
        <strain evidence="12">HLG_WM_MAG_10</strain>
    </source>
</reference>
<evidence type="ECO:0000256" key="2">
    <source>
        <dbReference type="ARBA" id="ARBA00012726"/>
    </source>
</evidence>
<feature type="binding site" evidence="11">
    <location>
        <begin position="295"/>
        <end position="298"/>
    </location>
    <ligand>
        <name>GMP</name>
        <dbReference type="ChEBI" id="CHEBI:58115"/>
    </ligand>
</feature>
<dbReference type="EC" id="6.5.1.8" evidence="2"/>
<dbReference type="SUPFAM" id="SSF103365">
    <property type="entry name" value="Hypothetical protein PH1602"/>
    <property type="match status" value="1"/>
</dbReference>
<sequence>MNNIKFFCDEDSIEKNASEQIIKYAESPLIKKVCAFTDIHYCDEKAIPVGVAFSTEEYIYPLITGKDIGCGVMYLKLSKSDWIKPFDKEEHYRAFNLAHTKMTDDGLGGGNHFLSLEEDAEFIYIICHTGTRDRGIGLYQHCYSLVQSFSDEYGQAVPFIHKSFVDETFYAYYDSILAFGYERRKNFCLKTMTFLQKANYIKSDKGSIKRDYLNLDFSKMEEEGKLNGTGYKLEDSMHNHIRFEQEGGIIHRKGSTELSENVTTVIPLSMTRGSLLVQLKPYAELASTALFSCAHGAGRKLSRFDTMKYWKNTLKAKDRKAYKSKFSEMLDRSGNFSSGYIQEFDFAYKDHSDIFKFQTYLKKVSETTPIVTLKYTEI</sequence>
<dbReference type="GO" id="GO:0030145">
    <property type="term" value="F:manganese ion binding"/>
    <property type="evidence" value="ECO:0007669"/>
    <property type="project" value="TreeGrafter"/>
</dbReference>
<evidence type="ECO:0000256" key="8">
    <source>
        <dbReference type="ARBA" id="ARBA00023211"/>
    </source>
</evidence>
<evidence type="ECO:0000256" key="11">
    <source>
        <dbReference type="PIRSR" id="PIRSR601233-2"/>
    </source>
</evidence>
<feature type="active site" description="GMP-histidine intermediate" evidence="10">
    <location>
        <position position="295"/>
    </location>
</feature>
<dbReference type="GO" id="GO:0005525">
    <property type="term" value="F:GTP binding"/>
    <property type="evidence" value="ECO:0007669"/>
    <property type="project" value="UniProtKB-KW"/>
</dbReference>
<dbReference type="AlphaFoldDB" id="A0A6S6SZR7"/>
<evidence type="ECO:0000256" key="1">
    <source>
        <dbReference type="ARBA" id="ARBA00001936"/>
    </source>
</evidence>